<evidence type="ECO:0000256" key="5">
    <source>
        <dbReference type="ARBA" id="ARBA00023136"/>
    </source>
</evidence>
<accession>A0ABS7IWS6</accession>
<organism evidence="8 9">
    <name type="scientific">Qipengyuania polymorpha</name>
    <dbReference type="NCBI Taxonomy" id="2867234"/>
    <lineage>
        <taxon>Bacteria</taxon>
        <taxon>Pseudomonadati</taxon>
        <taxon>Pseudomonadota</taxon>
        <taxon>Alphaproteobacteria</taxon>
        <taxon>Sphingomonadales</taxon>
        <taxon>Erythrobacteraceae</taxon>
        <taxon>Qipengyuania</taxon>
    </lineage>
</organism>
<dbReference type="PANTHER" id="PTHR36506">
    <property type="entry name" value="PREFLAGELLIN PEPTIDASE"/>
    <property type="match status" value="1"/>
</dbReference>
<evidence type="ECO:0000259" key="7">
    <source>
        <dbReference type="Pfam" id="PF01478"/>
    </source>
</evidence>
<keyword evidence="3 6" id="KW-0812">Transmembrane</keyword>
<keyword evidence="9" id="KW-1185">Reference proteome</keyword>
<protein>
    <submittedName>
        <fullName evidence="8">Prepilin peptidase</fullName>
        <ecNumber evidence="8">3.4.23.43</ecNumber>
    </submittedName>
</protein>
<feature type="transmembrane region" description="Helical" evidence="6">
    <location>
        <begin position="62"/>
        <end position="81"/>
    </location>
</feature>
<evidence type="ECO:0000256" key="4">
    <source>
        <dbReference type="ARBA" id="ARBA00022989"/>
    </source>
</evidence>
<feature type="transmembrane region" description="Helical" evidence="6">
    <location>
        <begin position="35"/>
        <end position="55"/>
    </location>
</feature>
<evidence type="ECO:0000256" key="3">
    <source>
        <dbReference type="ARBA" id="ARBA00022692"/>
    </source>
</evidence>
<reference evidence="8 9" key="1">
    <citation type="submission" date="2021-08" db="EMBL/GenBank/DDBJ databases">
        <title>Comparative Genomics Analysis of the Genus Qipengyuania Reveals Extensive Genetic Diversity and Metabolic Versatility, Including the Description of Fifteen Novel Species.</title>
        <authorList>
            <person name="Liu Y."/>
        </authorList>
    </citation>
    <scope>NUCLEOTIDE SEQUENCE [LARGE SCALE GENOMIC DNA]</scope>
    <source>
        <strain evidence="8 9">1NDH17</strain>
    </source>
</reference>
<dbReference type="InterPro" id="IPR000045">
    <property type="entry name" value="Prepilin_IV_endopep_pep"/>
</dbReference>
<dbReference type="GO" id="GO:0004190">
    <property type="term" value="F:aspartic-type endopeptidase activity"/>
    <property type="evidence" value="ECO:0007669"/>
    <property type="project" value="UniProtKB-EC"/>
</dbReference>
<dbReference type="Gene3D" id="1.20.120.1220">
    <property type="match status" value="1"/>
</dbReference>
<feature type="transmembrane region" description="Helical" evidence="6">
    <location>
        <begin position="176"/>
        <end position="197"/>
    </location>
</feature>
<comment type="subcellular location">
    <subcellularLocation>
        <location evidence="1">Cell membrane</location>
        <topology evidence="1">Multi-pass membrane protein</topology>
    </subcellularLocation>
</comment>
<feature type="transmembrane region" description="Helical" evidence="6">
    <location>
        <begin position="5"/>
        <end position="23"/>
    </location>
</feature>
<dbReference type="EC" id="3.4.23.43" evidence="8"/>
<dbReference type="RefSeq" id="WP_221573404.1">
    <property type="nucleotide sequence ID" value="NZ_JAIGNK010000002.1"/>
</dbReference>
<feature type="transmembrane region" description="Helical" evidence="6">
    <location>
        <begin position="101"/>
        <end position="125"/>
    </location>
</feature>
<dbReference type="InterPro" id="IPR052218">
    <property type="entry name" value="Preflagellin_Peptidase"/>
</dbReference>
<feature type="domain" description="Prepilin type IV endopeptidase peptidase" evidence="7">
    <location>
        <begin position="14"/>
        <end position="116"/>
    </location>
</feature>
<evidence type="ECO:0000256" key="1">
    <source>
        <dbReference type="ARBA" id="ARBA00004651"/>
    </source>
</evidence>
<keyword evidence="5 6" id="KW-0472">Membrane</keyword>
<dbReference type="EMBL" id="JAIGNK010000002">
    <property type="protein sequence ID" value="MBX7458002.1"/>
    <property type="molecule type" value="Genomic_DNA"/>
</dbReference>
<proteinExistence type="predicted"/>
<feature type="transmembrane region" description="Helical" evidence="6">
    <location>
        <begin position="209"/>
        <end position="231"/>
    </location>
</feature>
<evidence type="ECO:0000256" key="6">
    <source>
        <dbReference type="SAM" id="Phobius"/>
    </source>
</evidence>
<evidence type="ECO:0000313" key="8">
    <source>
        <dbReference type="EMBL" id="MBX7458002.1"/>
    </source>
</evidence>
<gene>
    <name evidence="8" type="ORF">K3152_07060</name>
</gene>
<feature type="transmembrane region" description="Helical" evidence="6">
    <location>
        <begin position="137"/>
        <end position="156"/>
    </location>
</feature>
<comment type="caution">
    <text evidence="8">The sequence shown here is derived from an EMBL/GenBank/DDBJ whole genome shotgun (WGS) entry which is preliminary data.</text>
</comment>
<sequence length="237" mass="24728">MDQQILNYVLLGALAMALLVAAFTDLKSRTIANKLNIAIAAGAPLYWWTSGLSLWPGVGYQLGIAAITLAVCALFFAIRQMGGGDVKLLTALALWFPPSNFIGLVLIMAMLGWVLTLAMGIWGVAHSRVVGAKPVRDTTLLIACTLVAANFASAVLGGPKLAIPQPLIDSLGSNPAMSILLAMLPIAILAVVTLASIRIIRRHEHQPRVPYGLAISMAGLWIVAGGLAAGMSGNPVG</sequence>
<keyword evidence="8" id="KW-0378">Hydrolase</keyword>
<evidence type="ECO:0000256" key="2">
    <source>
        <dbReference type="ARBA" id="ARBA00022475"/>
    </source>
</evidence>
<name>A0ABS7IWS6_9SPHN</name>
<dbReference type="PANTHER" id="PTHR36506:SF1">
    <property type="entry name" value="PREFLAGELLIN PEPTIDASE"/>
    <property type="match status" value="1"/>
</dbReference>
<dbReference type="Proteomes" id="UP000783253">
    <property type="component" value="Unassembled WGS sequence"/>
</dbReference>
<keyword evidence="2" id="KW-1003">Cell membrane</keyword>
<dbReference type="Pfam" id="PF01478">
    <property type="entry name" value="Peptidase_A24"/>
    <property type="match status" value="1"/>
</dbReference>
<keyword evidence="4 6" id="KW-1133">Transmembrane helix</keyword>
<evidence type="ECO:0000313" key="9">
    <source>
        <dbReference type="Proteomes" id="UP000783253"/>
    </source>
</evidence>